<dbReference type="GO" id="GO:0071424">
    <property type="term" value="F:rRNA (cytosine-N4-)-methyltransferase activity"/>
    <property type="evidence" value="ECO:0007669"/>
    <property type="project" value="UniProtKB-UniRule"/>
</dbReference>
<dbReference type="PIRSF" id="PIRSF004486">
    <property type="entry name" value="MraW"/>
    <property type="match status" value="1"/>
</dbReference>
<dbReference type="Proteomes" id="UP000004754">
    <property type="component" value="Unassembled WGS sequence"/>
</dbReference>
<evidence type="ECO:0000256" key="7">
    <source>
        <dbReference type="HAMAP-Rule" id="MF_01007"/>
    </source>
</evidence>
<dbReference type="Gene3D" id="3.40.50.150">
    <property type="entry name" value="Vaccinia Virus protein VP39"/>
    <property type="match status" value="1"/>
</dbReference>
<keyword evidence="2 7" id="KW-0963">Cytoplasm</keyword>
<dbReference type="SUPFAM" id="SSF81799">
    <property type="entry name" value="Putative methyltransferase TM0872, insert domain"/>
    <property type="match status" value="1"/>
</dbReference>
<comment type="catalytic activity">
    <reaction evidence="7">
        <text>cytidine(1402) in 16S rRNA + S-adenosyl-L-methionine = N(4)-methylcytidine(1402) in 16S rRNA + S-adenosyl-L-homocysteine + H(+)</text>
        <dbReference type="Rhea" id="RHEA:42928"/>
        <dbReference type="Rhea" id="RHEA-COMP:10286"/>
        <dbReference type="Rhea" id="RHEA-COMP:10287"/>
        <dbReference type="ChEBI" id="CHEBI:15378"/>
        <dbReference type="ChEBI" id="CHEBI:57856"/>
        <dbReference type="ChEBI" id="CHEBI:59789"/>
        <dbReference type="ChEBI" id="CHEBI:74506"/>
        <dbReference type="ChEBI" id="CHEBI:82748"/>
        <dbReference type="EC" id="2.1.1.199"/>
    </reaction>
</comment>
<dbReference type="EMBL" id="AEQN01000016">
    <property type="protein sequence ID" value="EFV01673.1"/>
    <property type="molecule type" value="Genomic_DNA"/>
</dbReference>
<keyword evidence="6 7" id="KW-0949">S-adenosyl-L-methionine</keyword>
<evidence type="ECO:0000313" key="9">
    <source>
        <dbReference type="Proteomes" id="UP000004754"/>
    </source>
</evidence>
<keyword evidence="3 7" id="KW-0698">rRNA processing</keyword>
<feature type="binding site" evidence="7">
    <location>
        <begin position="37"/>
        <end position="39"/>
    </location>
    <ligand>
        <name>S-adenosyl-L-methionine</name>
        <dbReference type="ChEBI" id="CHEBI:59789"/>
    </ligand>
</feature>
<feature type="binding site" evidence="7">
    <location>
        <position position="84"/>
    </location>
    <ligand>
        <name>S-adenosyl-L-methionine</name>
        <dbReference type="ChEBI" id="CHEBI:59789"/>
    </ligand>
</feature>
<gene>
    <name evidence="8" type="primary">mraW</name>
    <name evidence="7" type="synonym">rsmH</name>
    <name evidence="8" type="ORF">HMP0721_1066</name>
</gene>
<dbReference type="InterPro" id="IPR029063">
    <property type="entry name" value="SAM-dependent_MTases_sf"/>
</dbReference>
<evidence type="ECO:0000256" key="5">
    <source>
        <dbReference type="ARBA" id="ARBA00022679"/>
    </source>
</evidence>
<feature type="binding site" evidence="7">
    <location>
        <position position="57"/>
    </location>
    <ligand>
        <name>S-adenosyl-L-methionine</name>
        <dbReference type="ChEBI" id="CHEBI:59789"/>
    </ligand>
</feature>
<dbReference type="HOGENOM" id="CLU_038422_2_0_9"/>
<dbReference type="OrthoDB" id="9806637at2"/>
<name>E6MGD3_9FIRM</name>
<dbReference type="PANTHER" id="PTHR11265:SF0">
    <property type="entry name" value="12S RRNA N4-METHYLCYTIDINE METHYLTRANSFERASE"/>
    <property type="match status" value="1"/>
</dbReference>
<dbReference type="NCBIfam" id="TIGR00006">
    <property type="entry name" value="16S rRNA (cytosine(1402)-N(4))-methyltransferase RsmH"/>
    <property type="match status" value="1"/>
</dbReference>
<dbReference type="eggNOG" id="COG0275">
    <property type="taxonomic scope" value="Bacteria"/>
</dbReference>
<dbReference type="Gene3D" id="1.10.150.170">
    <property type="entry name" value="Putative methyltransferase TM0872, insert domain"/>
    <property type="match status" value="1"/>
</dbReference>
<keyword evidence="5 7" id="KW-0808">Transferase</keyword>
<accession>E6MGD3</accession>
<reference evidence="8 9" key="1">
    <citation type="submission" date="2010-12" db="EMBL/GenBank/DDBJ databases">
        <authorList>
            <person name="Muzny D."/>
            <person name="Qin X."/>
            <person name="Deng J."/>
            <person name="Jiang H."/>
            <person name="Liu Y."/>
            <person name="Qu J."/>
            <person name="Song X.-Z."/>
            <person name="Zhang L."/>
            <person name="Thornton R."/>
            <person name="Coyle M."/>
            <person name="Francisco L."/>
            <person name="Jackson L."/>
            <person name="Javaid M."/>
            <person name="Korchina V."/>
            <person name="Kovar C."/>
            <person name="Mata R."/>
            <person name="Mathew T."/>
            <person name="Ngo R."/>
            <person name="Nguyen L."/>
            <person name="Nguyen N."/>
            <person name="Okwuonu G."/>
            <person name="Ongeri F."/>
            <person name="Pham C."/>
            <person name="Simmons D."/>
            <person name="Wilczek-Boney K."/>
            <person name="Hale W."/>
            <person name="Jakkamsetti A."/>
            <person name="Pham P."/>
            <person name="Ruth R."/>
            <person name="San Lucas F."/>
            <person name="Warren J."/>
            <person name="Zhang J."/>
            <person name="Zhao Z."/>
            <person name="Zhou C."/>
            <person name="Zhu D."/>
            <person name="Lee S."/>
            <person name="Bess C."/>
            <person name="Blankenburg K."/>
            <person name="Forbes L."/>
            <person name="Fu Q."/>
            <person name="Gubbala S."/>
            <person name="Hirani K."/>
            <person name="Jayaseelan J.C."/>
            <person name="Lara F."/>
            <person name="Munidasa M."/>
            <person name="Palculict T."/>
            <person name="Patil S."/>
            <person name="Pu L.-L."/>
            <person name="Saada N."/>
            <person name="Tang L."/>
            <person name="Weissenberger G."/>
            <person name="Zhu Y."/>
            <person name="Hemphill L."/>
            <person name="Shang Y."/>
            <person name="Youmans B."/>
            <person name="Ayvaz T."/>
            <person name="Ross M."/>
            <person name="Santibanez J."/>
            <person name="Aqrawi P."/>
            <person name="Gross S."/>
            <person name="Joshi V."/>
            <person name="Fowler G."/>
            <person name="Nazareth L."/>
            <person name="Reid J."/>
            <person name="Worley K."/>
            <person name="Petrosino J."/>
            <person name="Highlander S."/>
            <person name="Gibbs R."/>
        </authorList>
    </citation>
    <scope>NUCLEOTIDE SEQUENCE [LARGE SCALE GENOMIC DNA]</scope>
    <source>
        <strain evidence="8 9">ATCC 23263</strain>
    </source>
</reference>
<dbReference type="HAMAP" id="MF_01007">
    <property type="entry name" value="16SrRNA_methyltr_H"/>
    <property type="match status" value="1"/>
</dbReference>
<dbReference type="STRING" id="887929.HMP0721_1066"/>
<evidence type="ECO:0000256" key="3">
    <source>
        <dbReference type="ARBA" id="ARBA00022552"/>
    </source>
</evidence>
<comment type="caution">
    <text evidence="8">The sequence shown here is derived from an EMBL/GenBank/DDBJ whole genome shotgun (WGS) entry which is preliminary data.</text>
</comment>
<proteinExistence type="inferred from homology"/>
<sequence>MNEDNQGKHITVLRDEAIAGLGIVRGGIYVDCTLGGGGHSEAICRALGHQGTLIGIDQDQYALSRAETRLRSQRCHKIFVRNNFVDLETVLDNAGIEKADGFLFDLGVSSFQFDQAERGFSYHHDGPLDMRMDRSRPLTAERVVNTYSQEDLKRILWGYGEEKMSGRVAAAIVKARAQAPITRTGQLAEIIKAAYPEKLKRKGHPAKKTFQALRIEVNGELRILNDALKAAIDRLNPGGRICVITFHSLEDQLVKRLFTEQADPCICPPELPQCVCGRVPTIKKITRKPIVPSETELAANRRARSAKLRIAERI</sequence>
<organism evidence="8 9">
    <name type="scientific">Pseudoramibacter alactolyticus ATCC 23263</name>
    <dbReference type="NCBI Taxonomy" id="887929"/>
    <lineage>
        <taxon>Bacteria</taxon>
        <taxon>Bacillati</taxon>
        <taxon>Bacillota</taxon>
        <taxon>Clostridia</taxon>
        <taxon>Eubacteriales</taxon>
        <taxon>Eubacteriaceae</taxon>
        <taxon>Pseudoramibacter</taxon>
    </lineage>
</organism>
<evidence type="ECO:0000313" key="8">
    <source>
        <dbReference type="EMBL" id="EFV01673.1"/>
    </source>
</evidence>
<feature type="binding site" evidence="7">
    <location>
        <position position="105"/>
    </location>
    <ligand>
        <name>S-adenosyl-L-methionine</name>
        <dbReference type="ChEBI" id="CHEBI:59789"/>
    </ligand>
</feature>
<dbReference type="InterPro" id="IPR002903">
    <property type="entry name" value="RsmH"/>
</dbReference>
<evidence type="ECO:0000256" key="2">
    <source>
        <dbReference type="ARBA" id="ARBA00022490"/>
    </source>
</evidence>
<dbReference type="GO" id="GO:0070475">
    <property type="term" value="P:rRNA base methylation"/>
    <property type="evidence" value="ECO:0007669"/>
    <property type="project" value="UniProtKB-UniRule"/>
</dbReference>
<dbReference type="Pfam" id="PF01795">
    <property type="entry name" value="Methyltransf_5"/>
    <property type="match status" value="1"/>
</dbReference>
<dbReference type="FunFam" id="1.10.150.170:FF:000001">
    <property type="entry name" value="Ribosomal RNA small subunit methyltransferase H"/>
    <property type="match status" value="1"/>
</dbReference>
<dbReference type="GO" id="GO:0005737">
    <property type="term" value="C:cytoplasm"/>
    <property type="evidence" value="ECO:0007669"/>
    <property type="project" value="UniProtKB-SubCell"/>
</dbReference>
<dbReference type="PANTHER" id="PTHR11265">
    <property type="entry name" value="S-ADENOSYL-METHYLTRANSFERASE MRAW"/>
    <property type="match status" value="1"/>
</dbReference>
<dbReference type="RefSeq" id="WP_006598490.1">
    <property type="nucleotide sequence ID" value="NZ_GL622359.1"/>
</dbReference>
<comment type="function">
    <text evidence="7">Specifically methylates the N4 position of cytidine in position 1402 (C1402) of 16S rRNA.</text>
</comment>
<keyword evidence="4 7" id="KW-0489">Methyltransferase</keyword>
<evidence type="ECO:0000256" key="6">
    <source>
        <dbReference type="ARBA" id="ARBA00022691"/>
    </source>
</evidence>
<keyword evidence="9" id="KW-1185">Reference proteome</keyword>
<comment type="subcellular location">
    <subcellularLocation>
        <location evidence="7">Cytoplasm</location>
    </subcellularLocation>
</comment>
<dbReference type="EC" id="2.1.1.199" evidence="7"/>
<dbReference type="AlphaFoldDB" id="E6MGD3"/>
<evidence type="ECO:0000256" key="4">
    <source>
        <dbReference type="ARBA" id="ARBA00022603"/>
    </source>
</evidence>
<dbReference type="InterPro" id="IPR023397">
    <property type="entry name" value="SAM-dep_MeTrfase_MraW_recog"/>
</dbReference>
<dbReference type="SUPFAM" id="SSF53335">
    <property type="entry name" value="S-adenosyl-L-methionine-dependent methyltransferases"/>
    <property type="match status" value="1"/>
</dbReference>
<evidence type="ECO:0000256" key="1">
    <source>
        <dbReference type="ARBA" id="ARBA00010396"/>
    </source>
</evidence>
<comment type="similarity">
    <text evidence="1 7">Belongs to the methyltransferase superfamily. RsmH family.</text>
</comment>
<feature type="binding site" evidence="7">
    <location>
        <position position="112"/>
    </location>
    <ligand>
        <name>S-adenosyl-L-methionine</name>
        <dbReference type="ChEBI" id="CHEBI:59789"/>
    </ligand>
</feature>
<protein>
    <recommendedName>
        <fullName evidence="7">Ribosomal RNA small subunit methyltransferase H</fullName>
        <ecNumber evidence="7">2.1.1.199</ecNumber>
    </recommendedName>
    <alternativeName>
        <fullName evidence="7">16S rRNA m(4)C1402 methyltransferase</fullName>
    </alternativeName>
    <alternativeName>
        <fullName evidence="7">rRNA (cytosine-N(4)-)-methyltransferase RsmH</fullName>
    </alternativeName>
</protein>